<feature type="compositionally biased region" description="Basic and acidic residues" evidence="1">
    <location>
        <begin position="458"/>
        <end position="477"/>
    </location>
</feature>
<feature type="region of interest" description="Disordered" evidence="1">
    <location>
        <begin position="254"/>
        <end position="367"/>
    </location>
</feature>
<feature type="chain" id="PRO_5047199515" evidence="2">
    <location>
        <begin position="32"/>
        <end position="544"/>
    </location>
</feature>
<keyword evidence="4" id="KW-1185">Reference proteome</keyword>
<organism evidence="3 4">
    <name type="scientific">Prorocentrum cordatum</name>
    <dbReference type="NCBI Taxonomy" id="2364126"/>
    <lineage>
        <taxon>Eukaryota</taxon>
        <taxon>Sar</taxon>
        <taxon>Alveolata</taxon>
        <taxon>Dinophyceae</taxon>
        <taxon>Prorocentrales</taxon>
        <taxon>Prorocentraceae</taxon>
        <taxon>Prorocentrum</taxon>
    </lineage>
</organism>
<sequence>GPEPAWHRRQRSKRAAARVLLRVLVAASTLAEHHSTMAPEQPAGQRQHSNWQEDTPADRRRRSRRPTGTAAATAGQQAPQPQQQSGFTEKQRAVLDMVLPMSYEEAQGHESWSSPPPDPEMLEVWRRTRSQRLARLADNIAGARSAGAALDNMGYEAAATAENITLVIPPKERLRQPRSTLELAEEELASLQARIAAQLDEEAQATKVARIYRVLIRETKDMMARTAASGPPSESEEAAKLRSREQAMAQKTLRAVSEQLERQQRGHEREVEAVRSAAHRELEHEQAACRKWQSGNKQHQQEEAGAALQQLQRHLATQAQEALQGQKRSSEQETRAMMEAANRARRGEGQRLQLARQERERRHRTRAELESEALALAQQARASEARRAVELGHQEARAGQEMMAAHLELQTRQAAMGAHHSQQERRLVAFGMEQAEAHQQGKRRLEEGAWQALAGVRRPSEEHRASNRRLEQQAEQAPRDAFQHLQWVHHDNARMHWELQARHEQETAALRSALRHALGEFWMTGDAPELGAGGELNPSPLSVE</sequence>
<evidence type="ECO:0000313" key="4">
    <source>
        <dbReference type="Proteomes" id="UP001189429"/>
    </source>
</evidence>
<dbReference type="EMBL" id="CAUYUJ010000056">
    <property type="protein sequence ID" value="CAK0788453.1"/>
    <property type="molecule type" value="Genomic_DNA"/>
</dbReference>
<feature type="compositionally biased region" description="Polar residues" evidence="1">
    <location>
        <begin position="44"/>
        <end position="53"/>
    </location>
</feature>
<proteinExistence type="predicted"/>
<feature type="compositionally biased region" description="Low complexity" evidence="1">
    <location>
        <begin position="303"/>
        <end position="312"/>
    </location>
</feature>
<accession>A0ABN9PE65</accession>
<reference evidence="3" key="1">
    <citation type="submission" date="2023-10" db="EMBL/GenBank/DDBJ databases">
        <authorList>
            <person name="Chen Y."/>
            <person name="Shah S."/>
            <person name="Dougan E. K."/>
            <person name="Thang M."/>
            <person name="Chan C."/>
        </authorList>
    </citation>
    <scope>NUCLEOTIDE SEQUENCE [LARGE SCALE GENOMIC DNA]</scope>
</reference>
<gene>
    <name evidence="3" type="ORF">PCOR1329_LOCUS338</name>
</gene>
<evidence type="ECO:0000313" key="3">
    <source>
        <dbReference type="EMBL" id="CAK0788453.1"/>
    </source>
</evidence>
<feature type="compositionally biased region" description="Basic and acidic residues" evidence="1">
    <location>
        <begin position="259"/>
        <end position="288"/>
    </location>
</feature>
<feature type="region of interest" description="Disordered" evidence="1">
    <location>
        <begin position="32"/>
        <end position="88"/>
    </location>
</feature>
<evidence type="ECO:0000256" key="1">
    <source>
        <dbReference type="SAM" id="MobiDB-lite"/>
    </source>
</evidence>
<name>A0ABN9PE65_9DINO</name>
<dbReference type="Proteomes" id="UP001189429">
    <property type="component" value="Unassembled WGS sequence"/>
</dbReference>
<protein>
    <submittedName>
        <fullName evidence="3">Uncharacterized protein</fullName>
    </submittedName>
</protein>
<feature type="non-terminal residue" evidence="3">
    <location>
        <position position="1"/>
    </location>
</feature>
<comment type="caution">
    <text evidence="3">The sequence shown here is derived from an EMBL/GenBank/DDBJ whole genome shotgun (WGS) entry which is preliminary data.</text>
</comment>
<feature type="non-terminal residue" evidence="3">
    <location>
        <position position="544"/>
    </location>
</feature>
<feature type="compositionally biased region" description="Low complexity" evidence="1">
    <location>
        <begin position="66"/>
        <end position="85"/>
    </location>
</feature>
<evidence type="ECO:0000256" key="2">
    <source>
        <dbReference type="SAM" id="SignalP"/>
    </source>
</evidence>
<feature type="region of interest" description="Disordered" evidence="1">
    <location>
        <begin position="455"/>
        <end position="477"/>
    </location>
</feature>
<keyword evidence="2" id="KW-0732">Signal</keyword>
<feature type="compositionally biased region" description="Polar residues" evidence="1">
    <location>
        <begin position="315"/>
        <end position="327"/>
    </location>
</feature>
<feature type="signal peptide" evidence="2">
    <location>
        <begin position="1"/>
        <end position="31"/>
    </location>
</feature>